<accession>A0A1Q5PPQ8</accession>
<proteinExistence type="inferred from homology"/>
<dbReference type="Pfam" id="PF00535">
    <property type="entry name" value="Glycos_transf_2"/>
    <property type="match status" value="1"/>
</dbReference>
<protein>
    <submittedName>
        <fullName evidence="4">Glycosyltransferase</fullName>
    </submittedName>
</protein>
<dbReference type="InterPro" id="IPR050256">
    <property type="entry name" value="Glycosyltransferase_2"/>
</dbReference>
<dbReference type="PANTHER" id="PTHR48090">
    <property type="entry name" value="UNDECAPRENYL-PHOSPHATE 4-DEOXY-4-FORMAMIDO-L-ARABINOSE TRANSFERASE-RELATED"/>
    <property type="match status" value="1"/>
</dbReference>
<keyword evidence="5" id="KW-1185">Reference proteome</keyword>
<dbReference type="InterPro" id="IPR001173">
    <property type="entry name" value="Glyco_trans_2-like"/>
</dbReference>
<gene>
    <name evidence="4" type="ORF">BSR29_00795</name>
</gene>
<dbReference type="Proteomes" id="UP000186785">
    <property type="component" value="Unassembled WGS sequence"/>
</dbReference>
<keyword evidence="2" id="KW-0472">Membrane</keyword>
<evidence type="ECO:0000259" key="3">
    <source>
        <dbReference type="Pfam" id="PF00535"/>
    </source>
</evidence>
<dbReference type="OrthoDB" id="9811884at2"/>
<feature type="transmembrane region" description="Helical" evidence="2">
    <location>
        <begin position="263"/>
        <end position="289"/>
    </location>
</feature>
<evidence type="ECO:0000313" key="4">
    <source>
        <dbReference type="EMBL" id="OKL49527.1"/>
    </source>
</evidence>
<feature type="domain" description="Glycosyltransferase 2-like" evidence="3">
    <location>
        <begin position="6"/>
        <end position="169"/>
    </location>
</feature>
<dbReference type="AlphaFoldDB" id="A0A1Q5PPQ8"/>
<feature type="transmembrane region" description="Helical" evidence="2">
    <location>
        <begin position="231"/>
        <end position="257"/>
    </location>
</feature>
<sequence length="331" mass="36630">MSIRLSVVVPCYNEGDNLEKLCNELQSALDPILSKQWELILVDDGSKDHTAAKIRSLAAHKPYIHGLIFSRNFGKESAMLAGITASHGDRIVIMDGDLQHPPSLIPEMYQRMTETGCGQVIAKRNRKGDGFVRTLFSKLYYRLVNALTDVVFEDGAGDFRMLSRPAVDALLQLGEDNRFSKGLFVWIGFPTETIEYENVSREAGQSAWTPAKLINYAVDGVVSFNVKPLRIVIYIGGLTVFLAFLYVLFLIGQWAIYGISVPGYITTIAVLVGLSGIQFLALGVIGEYVGRIYKETKQRPHYIVAIDTQYDPQKGAAALSQESSKQDVNEG</sequence>
<dbReference type="Gene3D" id="3.90.550.10">
    <property type="entry name" value="Spore Coat Polysaccharide Biosynthesis Protein SpsA, Chain A"/>
    <property type="match status" value="1"/>
</dbReference>
<evidence type="ECO:0000256" key="1">
    <source>
        <dbReference type="ARBA" id="ARBA00006739"/>
    </source>
</evidence>
<dbReference type="InterPro" id="IPR029044">
    <property type="entry name" value="Nucleotide-diphossugar_trans"/>
</dbReference>
<dbReference type="PANTHER" id="PTHR48090:SF8">
    <property type="entry name" value="GLYCOSYLTRANSFERASE CSBB-RELATED"/>
    <property type="match status" value="1"/>
</dbReference>
<comment type="caution">
    <text evidence="4">The sequence shown here is derived from an EMBL/GenBank/DDBJ whole genome shotgun (WGS) entry which is preliminary data.</text>
</comment>
<name>A0A1Q5PPQ8_9ACTO</name>
<comment type="similarity">
    <text evidence="1">Belongs to the glycosyltransferase 2 family.</text>
</comment>
<keyword evidence="4" id="KW-0808">Transferase</keyword>
<dbReference type="EMBL" id="MQSV01000001">
    <property type="protein sequence ID" value="OKL49527.1"/>
    <property type="molecule type" value="Genomic_DNA"/>
</dbReference>
<keyword evidence="2" id="KW-1133">Transmembrane helix</keyword>
<reference evidence="4 5" key="1">
    <citation type="submission" date="2016-11" db="EMBL/GenBank/DDBJ databases">
        <title>Actinomyces gypaetusis sp. nov. isolated from the vulture Gypaetus barbatus in Qinghai Tibet Plateau China.</title>
        <authorList>
            <person name="Meng X."/>
        </authorList>
    </citation>
    <scope>NUCLEOTIDE SEQUENCE [LARGE SCALE GENOMIC DNA]</scope>
    <source>
        <strain evidence="4 5">VUL4_2</strain>
    </source>
</reference>
<dbReference type="RefSeq" id="WP_073708418.1">
    <property type="nucleotide sequence ID" value="NZ_MQSV01000001.1"/>
</dbReference>
<evidence type="ECO:0000256" key="2">
    <source>
        <dbReference type="SAM" id="Phobius"/>
    </source>
</evidence>
<keyword evidence="2" id="KW-0812">Transmembrane</keyword>
<dbReference type="SUPFAM" id="SSF53448">
    <property type="entry name" value="Nucleotide-diphospho-sugar transferases"/>
    <property type="match status" value="1"/>
</dbReference>
<organism evidence="4 5">
    <name type="scientific">Boudabousia liubingyangii</name>
    <dbReference type="NCBI Taxonomy" id="1921764"/>
    <lineage>
        <taxon>Bacteria</taxon>
        <taxon>Bacillati</taxon>
        <taxon>Actinomycetota</taxon>
        <taxon>Actinomycetes</taxon>
        <taxon>Actinomycetales</taxon>
        <taxon>Actinomycetaceae</taxon>
        <taxon>Boudabousia</taxon>
    </lineage>
</organism>
<dbReference type="CDD" id="cd04187">
    <property type="entry name" value="DPM1_like_bac"/>
    <property type="match status" value="1"/>
</dbReference>
<dbReference type="GO" id="GO:0016740">
    <property type="term" value="F:transferase activity"/>
    <property type="evidence" value="ECO:0007669"/>
    <property type="project" value="UniProtKB-KW"/>
</dbReference>
<evidence type="ECO:0000313" key="5">
    <source>
        <dbReference type="Proteomes" id="UP000186785"/>
    </source>
</evidence>
<dbReference type="GO" id="GO:0005886">
    <property type="term" value="C:plasma membrane"/>
    <property type="evidence" value="ECO:0007669"/>
    <property type="project" value="TreeGrafter"/>
</dbReference>